<dbReference type="Gene3D" id="2.10.109.10">
    <property type="entry name" value="Umud Fragment, subunit A"/>
    <property type="match status" value="1"/>
</dbReference>
<organism evidence="3 4">
    <name type="scientific">Brucella endophytica</name>
    <dbReference type="NCBI Taxonomy" id="1963359"/>
    <lineage>
        <taxon>Bacteria</taxon>
        <taxon>Pseudomonadati</taxon>
        <taxon>Pseudomonadota</taxon>
        <taxon>Alphaproteobacteria</taxon>
        <taxon>Hyphomicrobiales</taxon>
        <taxon>Brucellaceae</taxon>
        <taxon>Brucella/Ochrobactrum group</taxon>
        <taxon>Brucella</taxon>
    </lineage>
</organism>
<dbReference type="InterPro" id="IPR036286">
    <property type="entry name" value="LexA/Signal_pep-like_sf"/>
</dbReference>
<evidence type="ECO:0000313" key="3">
    <source>
        <dbReference type="EMBL" id="GGB12173.1"/>
    </source>
</evidence>
<reference evidence="3" key="2">
    <citation type="submission" date="2020-09" db="EMBL/GenBank/DDBJ databases">
        <authorList>
            <person name="Sun Q."/>
            <person name="Zhou Y."/>
        </authorList>
    </citation>
    <scope>NUCLEOTIDE SEQUENCE</scope>
    <source>
        <strain evidence="3">CGMCC 1.15082</strain>
    </source>
</reference>
<gene>
    <name evidence="3" type="ORF">GCM10011491_45020</name>
</gene>
<dbReference type="InterPro" id="IPR019533">
    <property type="entry name" value="Peptidase_S26"/>
</dbReference>
<proteinExistence type="predicted"/>
<sequence>MTRFGYAMVTYFAAMSVAVAAFIPTPPKLIWNATASAPVGLYTIAPADRFEVPELVAVRLPAPLTDFMAKRGYVSRGTPMLKRILGLPGQQVCRIDHVITIDGIEMGDALERDRLGRPLPIWRGCRTIATGELFLMNPEVRDSLDGRYFGPLPASAVIGRATPLYTDEDGDGRFVWRAPTR</sequence>
<feature type="chain" id="PRO_5037848063" evidence="1">
    <location>
        <begin position="21"/>
        <end position="181"/>
    </location>
</feature>
<evidence type="ECO:0000256" key="1">
    <source>
        <dbReference type="SAM" id="SignalP"/>
    </source>
</evidence>
<protein>
    <submittedName>
        <fullName evidence="3">Peptidase S26</fullName>
    </submittedName>
</protein>
<dbReference type="RefSeq" id="WP_188826408.1">
    <property type="nucleotide sequence ID" value="NZ_BMHH01000038.1"/>
</dbReference>
<comment type="caution">
    <text evidence="3">The sequence shown here is derived from an EMBL/GenBank/DDBJ whole genome shotgun (WGS) entry which is preliminary data.</text>
</comment>
<dbReference type="EMBL" id="BMHH01000038">
    <property type="protein sequence ID" value="GGB12173.1"/>
    <property type="molecule type" value="Genomic_DNA"/>
</dbReference>
<dbReference type="GO" id="GO:0006465">
    <property type="term" value="P:signal peptide processing"/>
    <property type="evidence" value="ECO:0007669"/>
    <property type="project" value="InterPro"/>
</dbReference>
<accession>A0A916ST83</accession>
<dbReference type="Proteomes" id="UP000646478">
    <property type="component" value="Unassembled WGS sequence"/>
</dbReference>
<dbReference type="GO" id="GO:0004252">
    <property type="term" value="F:serine-type endopeptidase activity"/>
    <property type="evidence" value="ECO:0007669"/>
    <property type="project" value="InterPro"/>
</dbReference>
<keyword evidence="4" id="KW-1185">Reference proteome</keyword>
<dbReference type="AlphaFoldDB" id="A0A916ST83"/>
<dbReference type="Pfam" id="PF10502">
    <property type="entry name" value="Peptidase_S26"/>
    <property type="match status" value="1"/>
</dbReference>
<reference evidence="3" key="1">
    <citation type="journal article" date="2014" name="Int. J. Syst. Evol. Microbiol.">
        <title>Complete genome sequence of Corynebacterium casei LMG S-19264T (=DSM 44701T), isolated from a smear-ripened cheese.</title>
        <authorList>
            <consortium name="US DOE Joint Genome Institute (JGI-PGF)"/>
            <person name="Walter F."/>
            <person name="Albersmeier A."/>
            <person name="Kalinowski J."/>
            <person name="Ruckert C."/>
        </authorList>
    </citation>
    <scope>NUCLEOTIDE SEQUENCE</scope>
    <source>
        <strain evidence="3">CGMCC 1.15082</strain>
    </source>
</reference>
<name>A0A916ST83_9HYPH</name>
<feature type="domain" description="Peptidase S26" evidence="2">
    <location>
        <begin position="3"/>
        <end position="162"/>
    </location>
</feature>
<evidence type="ECO:0000259" key="2">
    <source>
        <dbReference type="Pfam" id="PF10502"/>
    </source>
</evidence>
<evidence type="ECO:0000313" key="4">
    <source>
        <dbReference type="Proteomes" id="UP000646478"/>
    </source>
</evidence>
<dbReference type="SUPFAM" id="SSF51306">
    <property type="entry name" value="LexA/Signal peptidase"/>
    <property type="match status" value="1"/>
</dbReference>
<keyword evidence="1" id="KW-0732">Signal</keyword>
<feature type="signal peptide" evidence="1">
    <location>
        <begin position="1"/>
        <end position="20"/>
    </location>
</feature>